<dbReference type="InterPro" id="IPR020806">
    <property type="entry name" value="PKS_PP-bd"/>
</dbReference>
<dbReference type="Gene3D" id="1.10.1200.10">
    <property type="entry name" value="ACP-like"/>
    <property type="match status" value="1"/>
</dbReference>
<dbReference type="InterPro" id="IPR036736">
    <property type="entry name" value="ACP-like_sf"/>
</dbReference>
<protein>
    <recommendedName>
        <fullName evidence="3">Carrier domain-containing protein</fullName>
    </recommendedName>
</protein>
<reference evidence="4 5" key="2">
    <citation type="submission" date="2020-03" db="EMBL/GenBank/DDBJ databases">
        <authorList>
            <person name="Ichikawa N."/>
            <person name="Kimura A."/>
            <person name="Kitahashi Y."/>
            <person name="Uohara A."/>
        </authorList>
    </citation>
    <scope>NUCLEOTIDE SEQUENCE [LARGE SCALE GENOMIC DNA]</scope>
    <source>
        <strain evidence="4 5">NBRC 105367</strain>
    </source>
</reference>
<dbReference type="RefSeq" id="WP_173153359.1">
    <property type="nucleotide sequence ID" value="NZ_AP022871.1"/>
</dbReference>
<keyword evidence="2" id="KW-0597">Phosphoprotein</keyword>
<gene>
    <name evidence="4" type="ORF">Psuf_005120</name>
</gene>
<dbReference type="Proteomes" id="UP000503011">
    <property type="component" value="Chromosome"/>
</dbReference>
<accession>A0A6F8YAY9</accession>
<evidence type="ECO:0000256" key="1">
    <source>
        <dbReference type="ARBA" id="ARBA00022450"/>
    </source>
</evidence>
<dbReference type="Pfam" id="PF00550">
    <property type="entry name" value="PP-binding"/>
    <property type="match status" value="1"/>
</dbReference>
<evidence type="ECO:0000259" key="3">
    <source>
        <dbReference type="PROSITE" id="PS50075"/>
    </source>
</evidence>
<keyword evidence="5" id="KW-1185">Reference proteome</keyword>
<sequence length="122" mass="13194">METAIVLGAASADELSARIGFFDLGMSSITALELKVRLERRFGCALPNTLAFEYPTPEALSRYLAAEALDLPGPAGEEPDHDVQESEDDELLARFDEEMAAVDSLIQAPARQGTPRGEGRSR</sequence>
<name>A0A6F8YAY9_9ACTN</name>
<dbReference type="InterPro" id="IPR009081">
    <property type="entry name" value="PP-bd_ACP"/>
</dbReference>
<reference evidence="4 5" key="1">
    <citation type="submission" date="2020-03" db="EMBL/GenBank/DDBJ databases">
        <title>Whole genome shotgun sequence of Phytohabitans suffuscus NBRC 105367.</title>
        <authorList>
            <person name="Komaki H."/>
            <person name="Tamura T."/>
        </authorList>
    </citation>
    <scope>NUCLEOTIDE SEQUENCE [LARGE SCALE GENOMIC DNA]</scope>
    <source>
        <strain evidence="4 5">NBRC 105367</strain>
    </source>
</reference>
<dbReference type="GO" id="GO:0031177">
    <property type="term" value="F:phosphopantetheine binding"/>
    <property type="evidence" value="ECO:0007669"/>
    <property type="project" value="InterPro"/>
</dbReference>
<feature type="domain" description="Carrier" evidence="3">
    <location>
        <begin position="1"/>
        <end position="68"/>
    </location>
</feature>
<proteinExistence type="predicted"/>
<evidence type="ECO:0000256" key="2">
    <source>
        <dbReference type="ARBA" id="ARBA00022553"/>
    </source>
</evidence>
<evidence type="ECO:0000313" key="4">
    <source>
        <dbReference type="EMBL" id="BCB83199.1"/>
    </source>
</evidence>
<dbReference type="EMBL" id="AP022871">
    <property type="protein sequence ID" value="BCB83199.1"/>
    <property type="molecule type" value="Genomic_DNA"/>
</dbReference>
<dbReference type="KEGG" id="psuu:Psuf_005120"/>
<dbReference type="AlphaFoldDB" id="A0A6F8YAY9"/>
<dbReference type="SMART" id="SM01294">
    <property type="entry name" value="PKS_PP_betabranch"/>
    <property type="match status" value="1"/>
</dbReference>
<dbReference type="SUPFAM" id="SSF47336">
    <property type="entry name" value="ACP-like"/>
    <property type="match status" value="1"/>
</dbReference>
<keyword evidence="1" id="KW-0596">Phosphopantetheine</keyword>
<evidence type="ECO:0000313" key="5">
    <source>
        <dbReference type="Proteomes" id="UP000503011"/>
    </source>
</evidence>
<organism evidence="4 5">
    <name type="scientific">Phytohabitans suffuscus</name>
    <dbReference type="NCBI Taxonomy" id="624315"/>
    <lineage>
        <taxon>Bacteria</taxon>
        <taxon>Bacillati</taxon>
        <taxon>Actinomycetota</taxon>
        <taxon>Actinomycetes</taxon>
        <taxon>Micromonosporales</taxon>
        <taxon>Micromonosporaceae</taxon>
    </lineage>
</organism>
<dbReference type="SMART" id="SM00823">
    <property type="entry name" value="PKS_PP"/>
    <property type="match status" value="1"/>
</dbReference>
<dbReference type="PROSITE" id="PS50075">
    <property type="entry name" value="CARRIER"/>
    <property type="match status" value="1"/>
</dbReference>